<dbReference type="Proteomes" id="UP001626536">
    <property type="component" value="Plasmid pRX1"/>
</dbReference>
<name>A0ABZ0HXJ6_9HYPH</name>
<keyword evidence="2" id="KW-0614">Plasmid</keyword>
<sequence>MDKHGSHQKLALLAGTLIGAAGVALAQQAPPNDAAKMSIFKGAVAQYSLTPGGEVDGLILADGTEVFWPPHFSTQLVFSIRPGDAVTIQGSKVGVTPMVAAESVTNDATSVTVANMGPPSPPKRLEDEGRIKAQLHDRRGTLNGVLLEDGTIVRVPPPEAERLAANLAVGQPLYASGDGVASPLGKVIAAHEIGPEKMHLSKISDSLFERWKQDIFGGRGDDVPPPPPSPKK</sequence>
<gene>
    <name evidence="2" type="ORF">RZS28_19615</name>
</gene>
<reference evidence="2 3" key="1">
    <citation type="submission" date="2023-10" db="EMBL/GenBank/DDBJ databases">
        <title>Novel methanotroph of the genus Methylocapsa from a subarctic wetland.</title>
        <authorList>
            <person name="Belova S.E."/>
            <person name="Oshkin I.Y."/>
            <person name="Miroshnikov K."/>
            <person name="Dedysh S.N."/>
        </authorList>
    </citation>
    <scope>NUCLEOTIDE SEQUENCE [LARGE SCALE GENOMIC DNA]</scope>
    <source>
        <strain evidence="2 3">RX1</strain>
        <plasmid evidence="2 3">pRX1</plasmid>
    </source>
</reference>
<dbReference type="RefSeq" id="WP_407341193.1">
    <property type="nucleotide sequence ID" value="NZ_CP136863.1"/>
</dbReference>
<proteinExistence type="predicted"/>
<keyword evidence="1" id="KW-0732">Signal</keyword>
<evidence type="ECO:0000313" key="3">
    <source>
        <dbReference type="Proteomes" id="UP001626536"/>
    </source>
</evidence>
<accession>A0ABZ0HXJ6</accession>
<feature type="signal peptide" evidence="1">
    <location>
        <begin position="1"/>
        <end position="26"/>
    </location>
</feature>
<keyword evidence="3" id="KW-1185">Reference proteome</keyword>
<geneLocation type="plasmid" evidence="2 3">
    <name>pRX1</name>
</geneLocation>
<evidence type="ECO:0000256" key="1">
    <source>
        <dbReference type="SAM" id="SignalP"/>
    </source>
</evidence>
<organism evidence="2 3">
    <name type="scientific">Methylocapsa polymorpha</name>
    <dbReference type="NCBI Taxonomy" id="3080828"/>
    <lineage>
        <taxon>Bacteria</taxon>
        <taxon>Pseudomonadati</taxon>
        <taxon>Pseudomonadota</taxon>
        <taxon>Alphaproteobacteria</taxon>
        <taxon>Hyphomicrobiales</taxon>
        <taxon>Beijerinckiaceae</taxon>
        <taxon>Methylocapsa</taxon>
    </lineage>
</organism>
<feature type="chain" id="PRO_5046684436" evidence="1">
    <location>
        <begin position="27"/>
        <end position="232"/>
    </location>
</feature>
<evidence type="ECO:0000313" key="2">
    <source>
        <dbReference type="EMBL" id="WOJ91661.1"/>
    </source>
</evidence>
<protein>
    <submittedName>
        <fullName evidence="2">Uncharacterized protein</fullName>
    </submittedName>
</protein>
<dbReference type="EMBL" id="CP136863">
    <property type="protein sequence ID" value="WOJ91661.1"/>
    <property type="molecule type" value="Genomic_DNA"/>
</dbReference>